<evidence type="ECO:0000256" key="1">
    <source>
        <dbReference type="ARBA" id="ARBA00004442"/>
    </source>
</evidence>
<evidence type="ECO:0000256" key="2">
    <source>
        <dbReference type="ARBA" id="ARBA00022452"/>
    </source>
</evidence>
<dbReference type="RefSeq" id="WP_346822311.1">
    <property type="nucleotide sequence ID" value="NZ_JBDKWZ010000009.1"/>
</dbReference>
<feature type="signal peptide" evidence="6">
    <location>
        <begin position="1"/>
        <end position="20"/>
    </location>
</feature>
<gene>
    <name evidence="7" type="ORF">AAG747_16535</name>
</gene>
<dbReference type="GO" id="GO:0015288">
    <property type="term" value="F:porin activity"/>
    <property type="evidence" value="ECO:0007669"/>
    <property type="project" value="TreeGrafter"/>
</dbReference>
<dbReference type="Proteomes" id="UP001403385">
    <property type="component" value="Unassembled WGS sequence"/>
</dbReference>
<reference evidence="7 8" key="1">
    <citation type="submission" date="2024-04" db="EMBL/GenBank/DDBJ databases">
        <title>Novel genus in family Flammeovirgaceae.</title>
        <authorList>
            <person name="Nguyen T.H."/>
            <person name="Vuong T.Q."/>
            <person name="Le H."/>
            <person name="Kim S.-G."/>
        </authorList>
    </citation>
    <scope>NUCLEOTIDE SEQUENCE [LARGE SCALE GENOMIC DNA]</scope>
    <source>
        <strain evidence="7 8">JCM 23209</strain>
    </source>
</reference>
<keyword evidence="2" id="KW-1134">Transmembrane beta strand</keyword>
<dbReference type="Gene3D" id="1.20.1600.10">
    <property type="entry name" value="Outer membrane efflux proteins (OEP)"/>
    <property type="match status" value="1"/>
</dbReference>
<keyword evidence="3" id="KW-0812">Transmembrane</keyword>
<feature type="chain" id="PRO_5043936947" evidence="6">
    <location>
        <begin position="21"/>
        <end position="425"/>
    </location>
</feature>
<dbReference type="AlphaFoldDB" id="A0AAW9S7Q2"/>
<sequence length="425" mass="48839">MKHSILIIGFILLLSAHSQADTLSLHYCHEQAILKSPEQQQLTWLESLKALQVSNLRLQNLPQWQVILQATYQSDAVTFNPGIPMMEGIEVPKDQYRGELSLQQKLFDGGKLKSEIVTQELNIQTQQQQVQVNLYQIKEVINRLYFSALILQENEKLLRASVLKELENRLASIRSKVANGVLLKSNANGLEIEILKVKQQITQISYEKQSMLKMLAKWTEDPKVPEATLTLPEVALSSTEIKPNSLRPEYQLFALQQQYLESKKKRMTLQKMPDLHVFGTLGIGQPNPLNFFETEFEPYYLVGLRLTWQPVSYGRWNREQESLSLQQQIVLSEQENFDKQLTISLTQEHEELQKLKALILSEKQMISLQKEQVNTSASQLANGVITSTGYITELNRQTAFQLQLQIHEIQQVQTLVNQLTKQGKF</sequence>
<dbReference type="InterPro" id="IPR051906">
    <property type="entry name" value="TolC-like"/>
</dbReference>
<comment type="caution">
    <text evidence="7">The sequence shown here is derived from an EMBL/GenBank/DDBJ whole genome shotgun (WGS) entry which is preliminary data.</text>
</comment>
<evidence type="ECO:0000256" key="6">
    <source>
        <dbReference type="SAM" id="SignalP"/>
    </source>
</evidence>
<proteinExistence type="predicted"/>
<accession>A0AAW9S7Q2</accession>
<keyword evidence="6" id="KW-0732">Signal</keyword>
<dbReference type="GO" id="GO:0015562">
    <property type="term" value="F:efflux transmembrane transporter activity"/>
    <property type="evidence" value="ECO:0007669"/>
    <property type="project" value="InterPro"/>
</dbReference>
<evidence type="ECO:0000313" key="7">
    <source>
        <dbReference type="EMBL" id="MEN7549532.1"/>
    </source>
</evidence>
<dbReference type="SUPFAM" id="SSF56954">
    <property type="entry name" value="Outer membrane efflux proteins (OEP)"/>
    <property type="match status" value="1"/>
</dbReference>
<comment type="subcellular location">
    <subcellularLocation>
        <location evidence="1">Cell outer membrane</location>
    </subcellularLocation>
</comment>
<keyword evidence="5" id="KW-0998">Cell outer membrane</keyword>
<dbReference type="PANTHER" id="PTHR30026:SF20">
    <property type="entry name" value="OUTER MEMBRANE PROTEIN TOLC"/>
    <property type="match status" value="1"/>
</dbReference>
<dbReference type="GO" id="GO:0009279">
    <property type="term" value="C:cell outer membrane"/>
    <property type="evidence" value="ECO:0007669"/>
    <property type="project" value="UniProtKB-SubCell"/>
</dbReference>
<dbReference type="EMBL" id="JBDKWZ010000009">
    <property type="protein sequence ID" value="MEN7549532.1"/>
    <property type="molecule type" value="Genomic_DNA"/>
</dbReference>
<evidence type="ECO:0000256" key="4">
    <source>
        <dbReference type="ARBA" id="ARBA00023136"/>
    </source>
</evidence>
<dbReference type="GO" id="GO:1990281">
    <property type="term" value="C:efflux pump complex"/>
    <property type="evidence" value="ECO:0007669"/>
    <property type="project" value="TreeGrafter"/>
</dbReference>
<evidence type="ECO:0000256" key="5">
    <source>
        <dbReference type="ARBA" id="ARBA00023237"/>
    </source>
</evidence>
<evidence type="ECO:0000313" key="8">
    <source>
        <dbReference type="Proteomes" id="UP001403385"/>
    </source>
</evidence>
<name>A0AAW9S7Q2_9BACT</name>
<evidence type="ECO:0000256" key="3">
    <source>
        <dbReference type="ARBA" id="ARBA00022692"/>
    </source>
</evidence>
<keyword evidence="8" id="KW-1185">Reference proteome</keyword>
<protein>
    <submittedName>
        <fullName evidence="7">TolC family protein</fullName>
    </submittedName>
</protein>
<organism evidence="7 8">
    <name type="scientific">Rapidithrix thailandica</name>
    <dbReference type="NCBI Taxonomy" id="413964"/>
    <lineage>
        <taxon>Bacteria</taxon>
        <taxon>Pseudomonadati</taxon>
        <taxon>Bacteroidota</taxon>
        <taxon>Cytophagia</taxon>
        <taxon>Cytophagales</taxon>
        <taxon>Flammeovirgaceae</taxon>
        <taxon>Rapidithrix</taxon>
    </lineage>
</organism>
<dbReference type="PANTHER" id="PTHR30026">
    <property type="entry name" value="OUTER MEMBRANE PROTEIN TOLC"/>
    <property type="match status" value="1"/>
</dbReference>
<keyword evidence="4" id="KW-0472">Membrane</keyword>